<dbReference type="PANTHER" id="PTHR14773">
    <property type="entry name" value="WD REPEAT-CONTAINING PROTEIN 76"/>
    <property type="match status" value="1"/>
</dbReference>
<dbReference type="EMBL" id="JALJOV010000046">
    <property type="protein sequence ID" value="KAK9868093.1"/>
    <property type="molecule type" value="Genomic_DNA"/>
</dbReference>
<dbReference type="Pfam" id="PF00400">
    <property type="entry name" value="WD40"/>
    <property type="match status" value="2"/>
</dbReference>
<comment type="subcellular location">
    <subcellularLocation>
        <location evidence="1">Nucleus</location>
    </subcellularLocation>
</comment>
<evidence type="ECO:0000256" key="9">
    <source>
        <dbReference type="ARBA" id="ARBA00023125"/>
    </source>
</evidence>
<keyword evidence="5" id="KW-0677">Repeat</keyword>
<accession>A0AAW1TGU5</accession>
<feature type="repeat" description="WD" evidence="11">
    <location>
        <begin position="585"/>
        <end position="618"/>
    </location>
</feature>
<evidence type="ECO:0000256" key="6">
    <source>
        <dbReference type="ARBA" id="ARBA00022763"/>
    </source>
</evidence>
<evidence type="ECO:0000256" key="8">
    <source>
        <dbReference type="ARBA" id="ARBA00022833"/>
    </source>
</evidence>
<feature type="compositionally biased region" description="Basic and acidic residues" evidence="12">
    <location>
        <begin position="422"/>
        <end position="437"/>
    </location>
</feature>
<dbReference type="GO" id="GO:0005634">
    <property type="term" value="C:nucleus"/>
    <property type="evidence" value="ECO:0007669"/>
    <property type="project" value="UniProtKB-SubCell"/>
</dbReference>
<evidence type="ECO:0000256" key="3">
    <source>
        <dbReference type="ARBA" id="ARBA00022574"/>
    </source>
</evidence>
<dbReference type="Gene3D" id="2.130.10.10">
    <property type="entry name" value="YVTN repeat-like/Quinoprotein amine dehydrogenase"/>
    <property type="match status" value="1"/>
</dbReference>
<feature type="repeat" description="WD" evidence="11">
    <location>
        <begin position="539"/>
        <end position="574"/>
    </location>
</feature>
<dbReference type="InterPro" id="IPR019775">
    <property type="entry name" value="WD40_repeat_CS"/>
</dbReference>
<evidence type="ECO:0000256" key="5">
    <source>
        <dbReference type="ARBA" id="ARBA00022737"/>
    </source>
</evidence>
<keyword evidence="6" id="KW-0227">DNA damage</keyword>
<dbReference type="SUPFAM" id="SSF50978">
    <property type="entry name" value="WD40 repeat-like"/>
    <property type="match status" value="1"/>
</dbReference>
<dbReference type="SMART" id="SM00320">
    <property type="entry name" value="WD40"/>
    <property type="match status" value="4"/>
</dbReference>
<feature type="compositionally biased region" description="Acidic residues" evidence="12">
    <location>
        <begin position="163"/>
        <end position="177"/>
    </location>
</feature>
<comment type="caution">
    <text evidence="14">The sequence shown here is derived from an EMBL/GenBank/DDBJ whole genome shotgun (WGS) entry which is preliminary data.</text>
</comment>
<feature type="region of interest" description="Disordered" evidence="12">
    <location>
        <begin position="242"/>
        <end position="289"/>
    </location>
</feature>
<organism evidence="14 15">
    <name type="scientific">Apatococcus fuscideae</name>
    <dbReference type="NCBI Taxonomy" id="2026836"/>
    <lineage>
        <taxon>Eukaryota</taxon>
        <taxon>Viridiplantae</taxon>
        <taxon>Chlorophyta</taxon>
        <taxon>core chlorophytes</taxon>
        <taxon>Trebouxiophyceae</taxon>
        <taxon>Chlorellales</taxon>
        <taxon>Chlorellaceae</taxon>
        <taxon>Apatococcus</taxon>
    </lineage>
</organism>
<dbReference type="InterPro" id="IPR001680">
    <property type="entry name" value="WD40_rpt"/>
</dbReference>
<evidence type="ECO:0000313" key="15">
    <source>
        <dbReference type="Proteomes" id="UP001485043"/>
    </source>
</evidence>
<sequence length="709" mass="77010">MAEEPKPALVFDKAKSGRSTCRATGEKIEKDEFRVGMEAWISGRMSTTWQKPVPFLEACHVEECAGRSSNYGTDKAKNHKFKRGQVRFICSSLDKKLYLTLESAASLLKPILEELGARKFGALSFKGLEELHEGHRKEFFEAFGVEDKAAVKFNKQHPPPEAPSDEEEGPDSGDDADHEPGQPASKKQKRQPGAIGKENHKASGAKATPASPPPQLTEYEQQRQEQIARNRERLMALGLPDLVQSAVPDRPKQPARTKGISAKKRREKEDPGPRRASLRQRGVAADGSRVDEELRGGKVTIINGEVLREPAGNSRHREPSPPKERHAKGLLAFESANGTKRSDAAFLELLRKETGTGKSDSTPTLAQIQKLKLKETDIAKVCKNGITHLAFHPGSAALIVATADKSGNLGLWSIDHQPQALKREELDKEEEGPKAGQEEEEEGEDDGVLELNPHGSYICGLRWAGGTGAAACLFTCSYDGSVRMLDPAAGSFQLVLSDEEAEFSAFDCTADGATAFLGDKDGNIEVLDVRAGKTVQEGVNLHPKKINTVHVEPNEEQLLVTASADNSVAIWDVRKLGKGGKPVSSATHSLTCQSAYFAPDGSQRVLTTSRDDTLRVWDGKKDLAQAVSIKHYNNTGRWVSPFRSVWGPAADTILCGSMKRNIDMYGSDGAQAAAMNSEHMTAIASRNAVHPFLPALAAGTASGRVHIYR</sequence>
<dbReference type="PROSITE" id="PS50064">
    <property type="entry name" value="ZF_PARP_2"/>
    <property type="match status" value="1"/>
</dbReference>
<gene>
    <name evidence="14" type="ORF">WJX84_011731</name>
</gene>
<feature type="domain" description="PARP-type" evidence="13">
    <location>
        <begin position="9"/>
        <end position="68"/>
    </location>
</feature>
<dbReference type="InterPro" id="IPR050853">
    <property type="entry name" value="WD_repeat_DNA-damage-binding"/>
</dbReference>
<name>A0AAW1TGU5_9CHLO</name>
<dbReference type="PROSITE" id="PS00678">
    <property type="entry name" value="WD_REPEATS_1"/>
    <property type="match status" value="1"/>
</dbReference>
<dbReference type="Proteomes" id="UP001485043">
    <property type="component" value="Unassembled WGS sequence"/>
</dbReference>
<dbReference type="PANTHER" id="PTHR14773:SF0">
    <property type="entry name" value="WD REPEAT-CONTAINING PROTEIN 76"/>
    <property type="match status" value="1"/>
</dbReference>
<feature type="compositionally biased region" description="Acidic residues" evidence="12">
    <location>
        <begin position="438"/>
        <end position="448"/>
    </location>
</feature>
<feature type="region of interest" description="Disordered" evidence="12">
    <location>
        <begin position="154"/>
        <end position="225"/>
    </location>
</feature>
<feature type="region of interest" description="Disordered" evidence="12">
    <location>
        <begin position="422"/>
        <end position="448"/>
    </location>
</feature>
<keyword evidence="4" id="KW-0479">Metal-binding</keyword>
<comment type="similarity">
    <text evidence="2">Belongs to the WD repeat DDB2/WDR76 family.</text>
</comment>
<dbReference type="GO" id="GO:0008270">
    <property type="term" value="F:zinc ion binding"/>
    <property type="evidence" value="ECO:0007669"/>
    <property type="project" value="UniProtKB-KW"/>
</dbReference>
<protein>
    <recommendedName>
        <fullName evidence="13">PARP-type domain-containing protein</fullName>
    </recommendedName>
</protein>
<dbReference type="PROSITE" id="PS50082">
    <property type="entry name" value="WD_REPEATS_2"/>
    <property type="match status" value="2"/>
</dbReference>
<keyword evidence="9" id="KW-0238">DNA-binding</keyword>
<evidence type="ECO:0000256" key="2">
    <source>
        <dbReference type="ARBA" id="ARBA00005434"/>
    </source>
</evidence>
<dbReference type="GO" id="GO:0003677">
    <property type="term" value="F:DNA binding"/>
    <property type="evidence" value="ECO:0007669"/>
    <property type="project" value="UniProtKB-KW"/>
</dbReference>
<evidence type="ECO:0000256" key="7">
    <source>
        <dbReference type="ARBA" id="ARBA00022771"/>
    </source>
</evidence>
<dbReference type="InterPro" id="IPR001510">
    <property type="entry name" value="Znf_PARP"/>
</dbReference>
<dbReference type="InterPro" id="IPR015943">
    <property type="entry name" value="WD40/YVTN_repeat-like_dom_sf"/>
</dbReference>
<keyword evidence="8" id="KW-0862">Zinc</keyword>
<evidence type="ECO:0000256" key="11">
    <source>
        <dbReference type="PROSITE-ProRule" id="PRU00221"/>
    </source>
</evidence>
<keyword evidence="7" id="KW-0863">Zinc-finger</keyword>
<dbReference type="AlphaFoldDB" id="A0AAW1TGU5"/>
<evidence type="ECO:0000256" key="12">
    <source>
        <dbReference type="SAM" id="MobiDB-lite"/>
    </source>
</evidence>
<keyword evidence="3 11" id="KW-0853">WD repeat</keyword>
<dbReference type="GO" id="GO:0006974">
    <property type="term" value="P:DNA damage response"/>
    <property type="evidence" value="ECO:0007669"/>
    <property type="project" value="UniProtKB-KW"/>
</dbReference>
<evidence type="ECO:0000259" key="13">
    <source>
        <dbReference type="PROSITE" id="PS50064"/>
    </source>
</evidence>
<keyword evidence="15" id="KW-1185">Reference proteome</keyword>
<keyword evidence="10" id="KW-0539">Nucleus</keyword>
<evidence type="ECO:0000313" key="14">
    <source>
        <dbReference type="EMBL" id="KAK9868093.1"/>
    </source>
</evidence>
<evidence type="ECO:0000256" key="10">
    <source>
        <dbReference type="ARBA" id="ARBA00023242"/>
    </source>
</evidence>
<dbReference type="InterPro" id="IPR036322">
    <property type="entry name" value="WD40_repeat_dom_sf"/>
</dbReference>
<evidence type="ECO:0000256" key="1">
    <source>
        <dbReference type="ARBA" id="ARBA00004123"/>
    </source>
</evidence>
<dbReference type="GO" id="GO:2000001">
    <property type="term" value="P:regulation of DNA damage checkpoint"/>
    <property type="evidence" value="ECO:0007669"/>
    <property type="project" value="TreeGrafter"/>
</dbReference>
<reference evidence="14 15" key="1">
    <citation type="journal article" date="2024" name="Nat. Commun.">
        <title>Phylogenomics reveals the evolutionary origins of lichenization in chlorophyte algae.</title>
        <authorList>
            <person name="Puginier C."/>
            <person name="Libourel C."/>
            <person name="Otte J."/>
            <person name="Skaloud P."/>
            <person name="Haon M."/>
            <person name="Grisel S."/>
            <person name="Petersen M."/>
            <person name="Berrin J.G."/>
            <person name="Delaux P.M."/>
            <person name="Dal Grande F."/>
            <person name="Keller J."/>
        </authorList>
    </citation>
    <scope>NUCLEOTIDE SEQUENCE [LARGE SCALE GENOMIC DNA]</scope>
    <source>
        <strain evidence="14 15">SAG 2523</strain>
    </source>
</reference>
<dbReference type="Gene3D" id="3.30.1740.10">
    <property type="entry name" value="Zinc finger, PARP-type"/>
    <property type="match status" value="1"/>
</dbReference>
<evidence type="ECO:0000256" key="4">
    <source>
        <dbReference type="ARBA" id="ARBA00022723"/>
    </source>
</evidence>
<dbReference type="PROSITE" id="PS50294">
    <property type="entry name" value="WD_REPEATS_REGION"/>
    <property type="match status" value="1"/>
</dbReference>
<proteinExistence type="inferred from homology"/>
<dbReference type="InterPro" id="IPR036957">
    <property type="entry name" value="Znf_PARP_sf"/>
</dbReference>